<dbReference type="InterPro" id="IPR023828">
    <property type="entry name" value="Peptidase_S8_Ser-AS"/>
</dbReference>
<dbReference type="PRINTS" id="PR00723">
    <property type="entry name" value="SUBTILISIN"/>
</dbReference>
<proteinExistence type="inferred from homology"/>
<dbReference type="SUPFAM" id="SSF52743">
    <property type="entry name" value="Subtilisin-like"/>
    <property type="match status" value="1"/>
</dbReference>
<protein>
    <submittedName>
        <fullName evidence="8">Subtilase family protein</fullName>
    </submittedName>
</protein>
<dbReference type="Proteomes" id="UP001158049">
    <property type="component" value="Unassembled WGS sequence"/>
</dbReference>
<dbReference type="InterPro" id="IPR023827">
    <property type="entry name" value="Peptidase_S8_Asp-AS"/>
</dbReference>
<comment type="caution">
    <text evidence="8">The sequence shown here is derived from an EMBL/GenBank/DDBJ whole genome shotgun (WGS) entry which is preliminary data.</text>
</comment>
<reference evidence="8 9" key="1">
    <citation type="submission" date="2017-05" db="EMBL/GenBank/DDBJ databases">
        <authorList>
            <person name="Varghese N."/>
            <person name="Submissions S."/>
        </authorList>
    </citation>
    <scope>NUCLEOTIDE SEQUENCE [LARGE SCALE GENOMIC DNA]</scope>
    <source>
        <strain evidence="8 9">DSM 26001</strain>
    </source>
</reference>
<dbReference type="PROSITE" id="PS00138">
    <property type="entry name" value="SUBTILASE_SER"/>
    <property type="match status" value="1"/>
</dbReference>
<keyword evidence="3 5" id="KW-0378">Hydrolase</keyword>
<gene>
    <name evidence="8" type="ORF">SAMN06295970_1047</name>
</gene>
<dbReference type="PROSITE" id="PS51892">
    <property type="entry name" value="SUBTILASE"/>
    <property type="match status" value="1"/>
</dbReference>
<dbReference type="PANTHER" id="PTHR43806">
    <property type="entry name" value="PEPTIDASE S8"/>
    <property type="match status" value="1"/>
</dbReference>
<dbReference type="CDD" id="cd07480">
    <property type="entry name" value="Peptidases_S8_12"/>
    <property type="match status" value="1"/>
</dbReference>
<accession>A0ABY1PZN5</accession>
<dbReference type="InterPro" id="IPR050131">
    <property type="entry name" value="Peptidase_S8_subtilisin-like"/>
</dbReference>
<evidence type="ECO:0000313" key="9">
    <source>
        <dbReference type="Proteomes" id="UP001158049"/>
    </source>
</evidence>
<evidence type="ECO:0000256" key="3">
    <source>
        <dbReference type="ARBA" id="ARBA00022801"/>
    </source>
</evidence>
<evidence type="ECO:0000256" key="5">
    <source>
        <dbReference type="PROSITE-ProRule" id="PRU01240"/>
    </source>
</evidence>
<dbReference type="InterPro" id="IPR036852">
    <property type="entry name" value="Peptidase_S8/S53_dom_sf"/>
</dbReference>
<keyword evidence="4 5" id="KW-0720">Serine protease</keyword>
<keyword evidence="9" id="KW-1185">Reference proteome</keyword>
<evidence type="ECO:0000256" key="6">
    <source>
        <dbReference type="RuleBase" id="RU003355"/>
    </source>
</evidence>
<evidence type="ECO:0000256" key="1">
    <source>
        <dbReference type="ARBA" id="ARBA00011073"/>
    </source>
</evidence>
<dbReference type="PROSITE" id="PS00136">
    <property type="entry name" value="SUBTILASE_ASP"/>
    <property type="match status" value="1"/>
</dbReference>
<evidence type="ECO:0000256" key="2">
    <source>
        <dbReference type="ARBA" id="ARBA00022670"/>
    </source>
</evidence>
<feature type="active site" description="Charge relay system" evidence="5">
    <location>
        <position position="125"/>
    </location>
</feature>
<feature type="active site" description="Charge relay system" evidence="5">
    <location>
        <position position="156"/>
    </location>
</feature>
<dbReference type="InterPro" id="IPR015500">
    <property type="entry name" value="Peptidase_S8_subtilisin-rel"/>
</dbReference>
<organism evidence="8 9">
    <name type="scientific">Noviherbaspirillum suwonense</name>
    <dbReference type="NCBI Taxonomy" id="1224511"/>
    <lineage>
        <taxon>Bacteria</taxon>
        <taxon>Pseudomonadati</taxon>
        <taxon>Pseudomonadota</taxon>
        <taxon>Betaproteobacteria</taxon>
        <taxon>Burkholderiales</taxon>
        <taxon>Oxalobacteraceae</taxon>
        <taxon>Noviherbaspirillum</taxon>
    </lineage>
</organism>
<keyword evidence="2 5" id="KW-0645">Protease</keyword>
<dbReference type="EMBL" id="FXUL01000004">
    <property type="protein sequence ID" value="SMP54389.1"/>
    <property type="molecule type" value="Genomic_DNA"/>
</dbReference>
<feature type="domain" description="Peptidase S8/S53" evidence="7">
    <location>
        <begin position="116"/>
        <end position="373"/>
    </location>
</feature>
<dbReference type="PANTHER" id="PTHR43806:SF11">
    <property type="entry name" value="CEREVISIN-RELATED"/>
    <property type="match status" value="1"/>
</dbReference>
<dbReference type="Gene3D" id="3.40.50.200">
    <property type="entry name" value="Peptidase S8/S53 domain"/>
    <property type="match status" value="1"/>
</dbReference>
<comment type="similarity">
    <text evidence="1 5 6">Belongs to the peptidase S8 family.</text>
</comment>
<evidence type="ECO:0000256" key="4">
    <source>
        <dbReference type="ARBA" id="ARBA00022825"/>
    </source>
</evidence>
<name>A0ABY1PZN5_9BURK</name>
<evidence type="ECO:0000259" key="7">
    <source>
        <dbReference type="Pfam" id="PF00082"/>
    </source>
</evidence>
<dbReference type="Pfam" id="PF00082">
    <property type="entry name" value="Peptidase_S8"/>
    <property type="match status" value="1"/>
</dbReference>
<evidence type="ECO:0000313" key="8">
    <source>
        <dbReference type="EMBL" id="SMP54389.1"/>
    </source>
</evidence>
<sequence>MFSGPSFSLPSETQFFKGNVGQVLISAASPLLADDRIAVETKMIPRSKLGILARDPGVLAIAPDMPMKLLRPLTKAQIKRFTASIESPGKVLSARKHDFFEWGIEATGAGTSKYTGQGITVAVLDSGIDAKHEDFKGIDIIENDFTGEGNGDTDGHGTHCAGIIFGRAHEGSRISVAPGVQTALIAKVIGKDGASSENVLNAMYWAAERGATIICMSVGFDFPALALELERNGLPKQIAFSRALEAYRANINLFDKMAAFIKARAGLGNPTIIVASAGNESERQIDSNFEVAVSPPAAAESVISVGAFMPIYTEGRRRYAVAPFSNTGPNICAPGFDIVSSKLGGGRHKLSGTSMAAPHVAGIGALWAEKLKTEGMFNGLLLTSKIIGSATTTDLVQGFDVFDVGAGMVKAP</sequence>
<dbReference type="InterPro" id="IPR000209">
    <property type="entry name" value="Peptidase_S8/S53_dom"/>
</dbReference>
<feature type="active site" description="Charge relay system" evidence="5">
    <location>
        <position position="354"/>
    </location>
</feature>